<proteinExistence type="inferred from homology"/>
<keyword evidence="3" id="KW-0288">FMN</keyword>
<dbReference type="Pfam" id="PF03060">
    <property type="entry name" value="NMO"/>
    <property type="match status" value="1"/>
</dbReference>
<dbReference type="Gene3D" id="3.20.20.70">
    <property type="entry name" value="Aldolase class I"/>
    <property type="match status" value="1"/>
</dbReference>
<keyword evidence="7" id="KW-1185">Reference proteome</keyword>
<protein>
    <submittedName>
        <fullName evidence="6">Nitronate monooxygenase</fullName>
    </submittedName>
</protein>
<accession>A0A9X3TZD6</accession>
<evidence type="ECO:0000256" key="2">
    <source>
        <dbReference type="ARBA" id="ARBA00022630"/>
    </source>
</evidence>
<dbReference type="AlphaFoldDB" id="A0A9X3TZD6"/>
<keyword evidence="2" id="KW-0285">Flavoprotein</keyword>
<evidence type="ECO:0000256" key="5">
    <source>
        <dbReference type="ARBA" id="ARBA00023033"/>
    </source>
</evidence>
<dbReference type="InterPro" id="IPR004136">
    <property type="entry name" value="NMO"/>
</dbReference>
<evidence type="ECO:0000256" key="3">
    <source>
        <dbReference type="ARBA" id="ARBA00022643"/>
    </source>
</evidence>
<dbReference type="RefSeq" id="WP_274944472.1">
    <property type="nucleotide sequence ID" value="NZ_JANWOI010000004.1"/>
</dbReference>
<dbReference type="PANTHER" id="PTHR42747:SF4">
    <property type="entry name" value="BLR1330 PROTEIN"/>
    <property type="match status" value="1"/>
</dbReference>
<keyword evidence="5 6" id="KW-0503">Monooxygenase</keyword>
<dbReference type="Proteomes" id="UP001141619">
    <property type="component" value="Unassembled WGS sequence"/>
</dbReference>
<dbReference type="EMBL" id="JANWOI010000004">
    <property type="protein sequence ID" value="MDA5194766.1"/>
    <property type="molecule type" value="Genomic_DNA"/>
</dbReference>
<dbReference type="PANTHER" id="PTHR42747">
    <property type="entry name" value="NITRONATE MONOOXYGENASE-RELATED"/>
    <property type="match status" value="1"/>
</dbReference>
<keyword evidence="4" id="KW-0560">Oxidoreductase</keyword>
<reference evidence="6" key="1">
    <citation type="submission" date="2022-08" db="EMBL/GenBank/DDBJ databases">
        <authorList>
            <person name="Vandamme P."/>
            <person name="Hettiarachchi A."/>
            <person name="Peeters C."/>
            <person name="Cnockaert M."/>
            <person name="Carlier A."/>
        </authorList>
    </citation>
    <scope>NUCLEOTIDE SEQUENCE</scope>
    <source>
        <strain evidence="6">LMG 31809</strain>
    </source>
</reference>
<evidence type="ECO:0000313" key="6">
    <source>
        <dbReference type="EMBL" id="MDA5194766.1"/>
    </source>
</evidence>
<evidence type="ECO:0000313" key="7">
    <source>
        <dbReference type="Proteomes" id="UP001141619"/>
    </source>
</evidence>
<organism evidence="6 7">
    <name type="scientific">Govanella unica</name>
    <dbReference type="NCBI Taxonomy" id="2975056"/>
    <lineage>
        <taxon>Bacteria</taxon>
        <taxon>Pseudomonadati</taxon>
        <taxon>Pseudomonadota</taxon>
        <taxon>Alphaproteobacteria</taxon>
        <taxon>Emcibacterales</taxon>
        <taxon>Govanellaceae</taxon>
        <taxon>Govanella</taxon>
    </lineage>
</organism>
<dbReference type="InterPro" id="IPR013785">
    <property type="entry name" value="Aldolase_TIM"/>
</dbReference>
<dbReference type="SUPFAM" id="SSF51412">
    <property type="entry name" value="Inosine monophosphate dehydrogenase (IMPDH)"/>
    <property type="match status" value="1"/>
</dbReference>
<dbReference type="GO" id="GO:0018580">
    <property type="term" value="F:nitronate monooxygenase activity"/>
    <property type="evidence" value="ECO:0007669"/>
    <property type="project" value="InterPro"/>
</dbReference>
<comment type="similarity">
    <text evidence="1">Belongs to the nitronate monooxygenase family. NMO class I subfamily.</text>
</comment>
<reference evidence="6" key="2">
    <citation type="journal article" date="2023" name="Syst. Appl. Microbiol.">
        <title>Govania unica gen. nov., sp. nov., a rare biosphere bacterium that represents a novel family in the class Alphaproteobacteria.</title>
        <authorList>
            <person name="Vandamme P."/>
            <person name="Peeters C."/>
            <person name="Hettiarachchi A."/>
            <person name="Cnockaert M."/>
            <person name="Carlier A."/>
        </authorList>
    </citation>
    <scope>NUCLEOTIDE SEQUENCE</scope>
    <source>
        <strain evidence="6">LMG 31809</strain>
    </source>
</reference>
<name>A0A9X3TZD6_9PROT</name>
<comment type="caution">
    <text evidence="6">The sequence shown here is derived from an EMBL/GenBank/DDBJ whole genome shotgun (WGS) entry which is preliminary data.</text>
</comment>
<evidence type="ECO:0000256" key="4">
    <source>
        <dbReference type="ARBA" id="ARBA00023002"/>
    </source>
</evidence>
<dbReference type="CDD" id="cd04730">
    <property type="entry name" value="NPD_like"/>
    <property type="match status" value="1"/>
</dbReference>
<evidence type="ECO:0000256" key="1">
    <source>
        <dbReference type="ARBA" id="ARBA00009881"/>
    </source>
</evidence>
<sequence length="333" mass="34999">MTARTRLSEIYRQMTLPVIAAPMFLVSGPDLVLASCRGGVIGSFPFPNSRSIELLDEWLGRINAELAADRAAGRIVAPWAANMVTHRSYDRLDAELELVARHQPPIVITALGGPGPVIPTVHSYGGLVFADVNSVPYAKKAAEAGADGLVLVSSGAGGHTGQMSPFAFVTAVREFFNGIIVLAGSVATGQAVRASEMLGADFAYVGTPFIASSESLANDEYRQMLIDASFEDLVLSNKLTGAYAYYLKASLEKMGLDPANPGAGSAINFGGAQTQIKAWKDVWSAGHGVGSVRDIAPAAALIARLKAEYDRADASHPFLDAKGSRTCAPQSAM</sequence>
<gene>
    <name evidence="6" type="ORF">NYP16_12465</name>
</gene>